<comment type="caution">
    <text evidence="1">The sequence shown here is derived from an EMBL/GenBank/DDBJ whole genome shotgun (WGS) entry which is preliminary data.</text>
</comment>
<keyword evidence="2" id="KW-1185">Reference proteome</keyword>
<protein>
    <submittedName>
        <fullName evidence="1">Uncharacterized protein</fullName>
    </submittedName>
</protein>
<gene>
    <name evidence="1" type="ORF">H0235_007925</name>
</gene>
<evidence type="ECO:0000313" key="1">
    <source>
        <dbReference type="EMBL" id="KAF7425487.1"/>
    </source>
</evidence>
<reference evidence="1" key="1">
    <citation type="journal article" date="2020" name="G3 (Bethesda)">
        <title>High-Quality Assemblies for Three Invasive Social Wasps from the &lt;i&gt;Vespula&lt;/i&gt; Genus.</title>
        <authorList>
            <person name="Harrop T.W.R."/>
            <person name="Guhlin J."/>
            <person name="McLaughlin G.M."/>
            <person name="Permina E."/>
            <person name="Stockwell P."/>
            <person name="Gilligan J."/>
            <person name="Le Lec M.F."/>
            <person name="Gruber M.A.M."/>
            <person name="Quinn O."/>
            <person name="Lovegrove M."/>
            <person name="Duncan E.J."/>
            <person name="Remnant E.J."/>
            <person name="Van Eeckhoven J."/>
            <person name="Graham B."/>
            <person name="Knapp R.A."/>
            <person name="Langford K.W."/>
            <person name="Kronenberg Z."/>
            <person name="Press M.O."/>
            <person name="Eacker S.M."/>
            <person name="Wilson-Rankin E.E."/>
            <person name="Purcell J."/>
            <person name="Lester P.J."/>
            <person name="Dearden P.K."/>
        </authorList>
    </citation>
    <scope>NUCLEOTIDE SEQUENCE</scope>
    <source>
        <strain evidence="1">Volc-1</strain>
    </source>
</reference>
<organism evidence="1 2">
    <name type="scientific">Vespula pensylvanica</name>
    <name type="common">Western yellow jacket</name>
    <name type="synonym">Wasp</name>
    <dbReference type="NCBI Taxonomy" id="30213"/>
    <lineage>
        <taxon>Eukaryota</taxon>
        <taxon>Metazoa</taxon>
        <taxon>Ecdysozoa</taxon>
        <taxon>Arthropoda</taxon>
        <taxon>Hexapoda</taxon>
        <taxon>Insecta</taxon>
        <taxon>Pterygota</taxon>
        <taxon>Neoptera</taxon>
        <taxon>Endopterygota</taxon>
        <taxon>Hymenoptera</taxon>
        <taxon>Apocrita</taxon>
        <taxon>Aculeata</taxon>
        <taxon>Vespoidea</taxon>
        <taxon>Vespidae</taxon>
        <taxon>Vespinae</taxon>
        <taxon>Vespula</taxon>
    </lineage>
</organism>
<evidence type="ECO:0000313" key="2">
    <source>
        <dbReference type="Proteomes" id="UP000600918"/>
    </source>
</evidence>
<name>A0A834UAA3_VESPE</name>
<dbReference type="Proteomes" id="UP000600918">
    <property type="component" value="Unassembled WGS sequence"/>
</dbReference>
<sequence length="159" mass="18115">MTFFWTSCVVGSSWLAVDCPLPLSFAWDSLIGHPIRPLKTGKDMEIWADRNDREMILRGRREHPAKGSANFHFDVCADESPILRSPTFPPPVTTTTSFQAPRREQCKVNKLKSAESKNSNTPIHVRLLRSVHSNKFMKHRIVNKSRSTKGGWARGKEEQ</sequence>
<dbReference type="AlphaFoldDB" id="A0A834UAA3"/>
<proteinExistence type="predicted"/>
<dbReference type="EMBL" id="JACSDY010000006">
    <property type="protein sequence ID" value="KAF7425487.1"/>
    <property type="molecule type" value="Genomic_DNA"/>
</dbReference>
<accession>A0A834UAA3</accession>